<proteinExistence type="predicted"/>
<name>A0ACB8EU00_9SAUR</name>
<protein>
    <submittedName>
        <fullName evidence="1">Uncharacterized protein</fullName>
    </submittedName>
</protein>
<keyword evidence="2" id="KW-1185">Reference proteome</keyword>
<gene>
    <name evidence="1" type="ORF">K3G42_002787</name>
</gene>
<comment type="caution">
    <text evidence="1">The sequence shown here is derived from an EMBL/GenBank/DDBJ whole genome shotgun (WGS) entry which is preliminary data.</text>
</comment>
<dbReference type="Proteomes" id="UP000827872">
    <property type="component" value="Linkage Group LG15"/>
</dbReference>
<organism evidence="1 2">
    <name type="scientific">Sphaerodactylus townsendi</name>
    <dbReference type="NCBI Taxonomy" id="933632"/>
    <lineage>
        <taxon>Eukaryota</taxon>
        <taxon>Metazoa</taxon>
        <taxon>Chordata</taxon>
        <taxon>Craniata</taxon>
        <taxon>Vertebrata</taxon>
        <taxon>Euteleostomi</taxon>
        <taxon>Lepidosauria</taxon>
        <taxon>Squamata</taxon>
        <taxon>Bifurcata</taxon>
        <taxon>Gekkota</taxon>
        <taxon>Sphaerodactylidae</taxon>
        <taxon>Sphaerodactylus</taxon>
    </lineage>
</organism>
<accession>A0ACB8EU00</accession>
<evidence type="ECO:0000313" key="2">
    <source>
        <dbReference type="Proteomes" id="UP000827872"/>
    </source>
</evidence>
<evidence type="ECO:0000313" key="1">
    <source>
        <dbReference type="EMBL" id="KAH7996218.1"/>
    </source>
</evidence>
<reference evidence="1" key="1">
    <citation type="submission" date="2021-08" db="EMBL/GenBank/DDBJ databases">
        <title>The first chromosome-level gecko genome reveals the dynamic sex chromosomes of Neotropical dwarf geckos (Sphaerodactylidae: Sphaerodactylus).</title>
        <authorList>
            <person name="Pinto B.J."/>
            <person name="Keating S.E."/>
            <person name="Gamble T."/>
        </authorList>
    </citation>
    <scope>NUCLEOTIDE SEQUENCE</scope>
    <source>
        <strain evidence="1">TG3544</strain>
    </source>
</reference>
<dbReference type="EMBL" id="CM037628">
    <property type="protein sequence ID" value="KAH7996218.1"/>
    <property type="molecule type" value="Genomic_DNA"/>
</dbReference>
<sequence>MALRIYEELKKFFFVAFSKVLLDTLPIFQTLNRFFLLEDTDLSSSKPIISATMVSLQIQKNINGRNFQHFLNDLIEHPCEHHQSVQSRFFYKGVELANCSKMDMKKFEHFNKSFLEGIQHHLQDRFPNQSLEVLVCENSEMHELFPDFAILATVALVMPFGSALREKINGGRELLKLCQWSFSKEDQGLSSIMKIALNGPVLKEFDFALAVEYDESK</sequence>